<gene>
    <name evidence="2" type="ORF">H0921_03605</name>
</gene>
<dbReference type="Pfam" id="PF02441">
    <property type="entry name" value="Flavoprotein"/>
    <property type="match status" value="1"/>
</dbReference>
<evidence type="ECO:0000313" key="3">
    <source>
        <dbReference type="Proteomes" id="UP000542342"/>
    </source>
</evidence>
<organism evidence="2 3">
    <name type="scientific">Thermogemmata fonticola</name>
    <dbReference type="NCBI Taxonomy" id="2755323"/>
    <lineage>
        <taxon>Bacteria</taxon>
        <taxon>Pseudomonadati</taxon>
        <taxon>Planctomycetota</taxon>
        <taxon>Planctomycetia</taxon>
        <taxon>Gemmatales</taxon>
        <taxon>Gemmataceae</taxon>
        <taxon>Thermogemmata</taxon>
    </lineage>
</organism>
<accession>A0A7V8VC07</accession>
<sequence>MARVLLGVTGSVAALRTPELVQALRAAGHAVQVLATEAALYFFDPASVPPGAFPWMGQSWPVLTDEQEWPGRQQGRRYQRGDPVLHIELRRWAELLLIAPLDAHTLAKLATGLCDNCLTCVWRAWDWTRPVVLAPAMNTLMWEHPFTCRHLRVLGLAAGIADLPEDGDPLPLLERINACSRVLRVVPPQVKALACGDIGIGAMADVAAICQTVNDLAGS</sequence>
<feature type="domain" description="Flavoprotein" evidence="1">
    <location>
        <begin position="3"/>
        <end position="215"/>
    </location>
</feature>
<dbReference type="EMBL" id="JACEFB010000001">
    <property type="protein sequence ID" value="MBA2225244.1"/>
    <property type="molecule type" value="Genomic_DNA"/>
</dbReference>
<evidence type="ECO:0000259" key="1">
    <source>
        <dbReference type="Pfam" id="PF02441"/>
    </source>
</evidence>
<dbReference type="InterPro" id="IPR036551">
    <property type="entry name" value="Flavin_trans-like"/>
</dbReference>
<dbReference type="GO" id="GO:0004633">
    <property type="term" value="F:phosphopantothenoylcysteine decarboxylase activity"/>
    <property type="evidence" value="ECO:0007669"/>
    <property type="project" value="TreeGrafter"/>
</dbReference>
<proteinExistence type="predicted"/>
<dbReference type="Gene3D" id="3.40.50.1950">
    <property type="entry name" value="Flavin prenyltransferase-like"/>
    <property type="match status" value="1"/>
</dbReference>
<comment type="caution">
    <text evidence="2">The sequence shown here is derived from an EMBL/GenBank/DDBJ whole genome shotgun (WGS) entry which is preliminary data.</text>
</comment>
<dbReference type="GO" id="GO:0010181">
    <property type="term" value="F:FMN binding"/>
    <property type="evidence" value="ECO:0007669"/>
    <property type="project" value="TreeGrafter"/>
</dbReference>
<dbReference type="PANTHER" id="PTHR14359:SF6">
    <property type="entry name" value="PHOSPHOPANTOTHENOYLCYSTEINE DECARBOXYLASE"/>
    <property type="match status" value="1"/>
</dbReference>
<dbReference type="Proteomes" id="UP000542342">
    <property type="component" value="Unassembled WGS sequence"/>
</dbReference>
<dbReference type="GO" id="GO:0071513">
    <property type="term" value="C:phosphopantothenoylcysteine decarboxylase complex"/>
    <property type="evidence" value="ECO:0007669"/>
    <property type="project" value="TreeGrafter"/>
</dbReference>
<dbReference type="GO" id="GO:0015937">
    <property type="term" value="P:coenzyme A biosynthetic process"/>
    <property type="evidence" value="ECO:0007669"/>
    <property type="project" value="TreeGrafter"/>
</dbReference>
<dbReference type="InterPro" id="IPR003382">
    <property type="entry name" value="Flavoprotein"/>
</dbReference>
<dbReference type="AlphaFoldDB" id="A0A7V8VC07"/>
<name>A0A7V8VC07_9BACT</name>
<keyword evidence="3" id="KW-1185">Reference proteome</keyword>
<protein>
    <submittedName>
        <fullName evidence="2">Phosphopantothenoylcysteine decarboxylase</fullName>
    </submittedName>
</protein>
<dbReference type="RefSeq" id="WP_194536623.1">
    <property type="nucleotide sequence ID" value="NZ_JACEFB010000001.1"/>
</dbReference>
<dbReference type="SUPFAM" id="SSF52507">
    <property type="entry name" value="Homo-oligomeric flavin-containing Cys decarboxylases, HFCD"/>
    <property type="match status" value="1"/>
</dbReference>
<reference evidence="2 3" key="1">
    <citation type="submission" date="2020-07" db="EMBL/GenBank/DDBJ databases">
        <title>Thermogemmata thermophila gen. nov., sp. nov., a novel moderate thermophilic planctomycete from a Kamchatka hot spring.</title>
        <authorList>
            <person name="Elcheninov A.G."/>
            <person name="Podosokorskaya O.A."/>
            <person name="Kovaleva O.L."/>
            <person name="Novikov A."/>
            <person name="Bonch-Osmolovskaya E.A."/>
            <person name="Toshchakov S.V."/>
            <person name="Kublanov I.V."/>
        </authorList>
    </citation>
    <scope>NUCLEOTIDE SEQUENCE [LARGE SCALE GENOMIC DNA]</scope>
    <source>
        <strain evidence="2 3">2918</strain>
    </source>
</reference>
<evidence type="ECO:0000313" key="2">
    <source>
        <dbReference type="EMBL" id="MBA2225244.1"/>
    </source>
</evidence>
<dbReference type="PANTHER" id="PTHR14359">
    <property type="entry name" value="HOMO-OLIGOMERIC FLAVIN CONTAINING CYS DECARBOXYLASE FAMILY"/>
    <property type="match status" value="1"/>
</dbReference>